<reference evidence="4" key="1">
    <citation type="journal article" date="2019" name="Int. J. Syst. Evol. Microbiol.">
        <title>The Global Catalogue of Microorganisms (GCM) 10K type strain sequencing project: providing services to taxonomists for standard genome sequencing and annotation.</title>
        <authorList>
            <consortium name="The Broad Institute Genomics Platform"/>
            <consortium name="The Broad Institute Genome Sequencing Center for Infectious Disease"/>
            <person name="Wu L."/>
            <person name="Ma J."/>
        </authorList>
    </citation>
    <scope>NUCLEOTIDE SEQUENCE [LARGE SCALE GENOMIC DNA]</scope>
    <source>
        <strain evidence="4">JCM 17727</strain>
    </source>
</reference>
<dbReference type="InterPro" id="IPR012338">
    <property type="entry name" value="Beta-lactam/transpept-like"/>
</dbReference>
<proteinExistence type="predicted"/>
<comment type="caution">
    <text evidence="3">The sequence shown here is derived from an EMBL/GenBank/DDBJ whole genome shotgun (WGS) entry which is preliminary data.</text>
</comment>
<dbReference type="PANTHER" id="PTHR43283:SF18">
    <property type="match status" value="1"/>
</dbReference>
<dbReference type="InterPro" id="IPR050789">
    <property type="entry name" value="Diverse_Enzym_Activities"/>
</dbReference>
<dbReference type="RefSeq" id="WP_223577600.1">
    <property type="nucleotide sequence ID" value="NZ_BAABFU010000001.1"/>
</dbReference>
<evidence type="ECO:0000259" key="2">
    <source>
        <dbReference type="Pfam" id="PF00144"/>
    </source>
</evidence>
<evidence type="ECO:0000313" key="4">
    <source>
        <dbReference type="Proteomes" id="UP001501294"/>
    </source>
</evidence>
<dbReference type="Pfam" id="PF00144">
    <property type="entry name" value="Beta-lactamase"/>
    <property type="match status" value="1"/>
</dbReference>
<keyword evidence="4" id="KW-1185">Reference proteome</keyword>
<name>A0ABP8HQ77_9GAMM</name>
<dbReference type="Proteomes" id="UP001501294">
    <property type="component" value="Unassembled WGS sequence"/>
</dbReference>
<dbReference type="PANTHER" id="PTHR43283">
    <property type="entry name" value="BETA-LACTAMASE-RELATED"/>
    <property type="match status" value="1"/>
</dbReference>
<sequence>MFKLQHRTTLACTLCFFALTACANQDKENSDTNTQTAPLSVVSAVSDWSEAASIPGVAIAYIHDSEIQWIYTQGQATANQTVTEDTLFNIASLTKPMFSMMSLQLVEHGRLNLDESLSQHWVDPDIKGDHRHEKLTPRLALSHQTGFTNWRGDKPLSFMFSPGQRHEYSGEGFEYLKKAIELKLDTSMPQLMQHYVVKPSGMNNTYFGWKDNLGHTIVERFDEAGETIQQQGFYRESYSAACCTLSSIKDYAAFIRWVSQGAGLSDDLLQQLQTAQAQHGNPIEYFSLGWRLVTTPSTTYLVHDGREPGVRALTIVSPSTGEGLVILTNSSNGELLYRPLAQVMLKNPQHYLSQTDNDTWQYLTSIPSEMQPRMIQFIAQSPSFTSKALYAANEAVFAQSRINIAHEKAALLKKRAVALIDAFVLEQLSATQPQTQEQLRQNFIAGMTFLSTNDKSLSLSQTLDTKVTIEEWMVQLETMSELEELR</sequence>
<gene>
    <name evidence="3" type="ORF">GCM10023150_00530</name>
</gene>
<dbReference type="PROSITE" id="PS51257">
    <property type="entry name" value="PROKAR_LIPOPROTEIN"/>
    <property type="match status" value="1"/>
</dbReference>
<evidence type="ECO:0000256" key="1">
    <source>
        <dbReference type="SAM" id="SignalP"/>
    </source>
</evidence>
<protein>
    <recommendedName>
        <fullName evidence="2">Beta-lactamase-related domain-containing protein</fullName>
    </recommendedName>
</protein>
<feature type="chain" id="PRO_5045158936" description="Beta-lactamase-related domain-containing protein" evidence="1">
    <location>
        <begin position="24"/>
        <end position="486"/>
    </location>
</feature>
<dbReference type="InterPro" id="IPR001466">
    <property type="entry name" value="Beta-lactam-related"/>
</dbReference>
<organism evidence="3 4">
    <name type="scientific">Kangiella taiwanensis</name>
    <dbReference type="NCBI Taxonomy" id="1079179"/>
    <lineage>
        <taxon>Bacteria</taxon>
        <taxon>Pseudomonadati</taxon>
        <taxon>Pseudomonadota</taxon>
        <taxon>Gammaproteobacteria</taxon>
        <taxon>Kangiellales</taxon>
        <taxon>Kangiellaceae</taxon>
        <taxon>Kangiella</taxon>
    </lineage>
</organism>
<dbReference type="Gene3D" id="3.40.710.10">
    <property type="entry name" value="DD-peptidase/beta-lactamase superfamily"/>
    <property type="match status" value="1"/>
</dbReference>
<accession>A0ABP8HQ77</accession>
<feature type="signal peptide" evidence="1">
    <location>
        <begin position="1"/>
        <end position="23"/>
    </location>
</feature>
<evidence type="ECO:0000313" key="3">
    <source>
        <dbReference type="EMBL" id="GAA4342611.1"/>
    </source>
</evidence>
<dbReference type="EMBL" id="BAABFU010000001">
    <property type="protein sequence ID" value="GAA4342611.1"/>
    <property type="molecule type" value="Genomic_DNA"/>
</dbReference>
<feature type="domain" description="Beta-lactamase-related" evidence="2">
    <location>
        <begin position="50"/>
        <end position="333"/>
    </location>
</feature>
<dbReference type="SUPFAM" id="SSF56601">
    <property type="entry name" value="beta-lactamase/transpeptidase-like"/>
    <property type="match status" value="1"/>
</dbReference>
<keyword evidence="1" id="KW-0732">Signal</keyword>